<evidence type="ECO:0000313" key="10">
    <source>
        <dbReference type="EMBL" id="KXG19586.1"/>
    </source>
</evidence>
<dbReference type="InterPro" id="IPR046347">
    <property type="entry name" value="bZIP_sf"/>
</dbReference>
<dbReference type="GO" id="GO:0009738">
    <property type="term" value="P:abscisic acid-activated signaling pathway"/>
    <property type="evidence" value="ECO:0007669"/>
    <property type="project" value="UniProtKB-KW"/>
</dbReference>
<evidence type="ECO:0000256" key="7">
    <source>
        <dbReference type="SAM" id="Coils"/>
    </source>
</evidence>
<evidence type="ECO:0000256" key="3">
    <source>
        <dbReference type="ARBA" id="ARBA00023015"/>
    </source>
</evidence>
<dbReference type="InterPro" id="IPR004827">
    <property type="entry name" value="bZIP"/>
</dbReference>
<gene>
    <name evidence="10" type="ORF">SORBI_3010G081800</name>
</gene>
<evidence type="ECO:0000313" key="11">
    <source>
        <dbReference type="Proteomes" id="UP000000768"/>
    </source>
</evidence>
<dbReference type="PANTHER" id="PTHR22952:SF446">
    <property type="entry name" value="ABSCISIC ACID-INSENSITIVE 5-LIKE PROTEIN 5-RELATED"/>
    <property type="match status" value="1"/>
</dbReference>
<dbReference type="Gramene" id="KXG19586">
    <property type="protein sequence ID" value="KXG19586"/>
    <property type="gene ID" value="SORBI_3010G081800"/>
</dbReference>
<evidence type="ECO:0000259" key="9">
    <source>
        <dbReference type="PROSITE" id="PS50217"/>
    </source>
</evidence>
<evidence type="ECO:0000256" key="5">
    <source>
        <dbReference type="ARBA" id="ARBA00023163"/>
    </source>
</evidence>
<reference evidence="11" key="2">
    <citation type="journal article" date="2018" name="Plant J.">
        <title>The Sorghum bicolor reference genome: improved assembly, gene annotations, a transcriptome atlas, and signatures of genome organization.</title>
        <authorList>
            <person name="McCormick R.F."/>
            <person name="Truong S.K."/>
            <person name="Sreedasyam A."/>
            <person name="Jenkins J."/>
            <person name="Shu S."/>
            <person name="Sims D."/>
            <person name="Kennedy M."/>
            <person name="Amirebrahimi M."/>
            <person name="Weers B.D."/>
            <person name="McKinley B."/>
            <person name="Mattison A."/>
            <person name="Morishige D.T."/>
            <person name="Grimwood J."/>
            <person name="Schmutz J."/>
            <person name="Mullet J.E."/>
        </authorList>
    </citation>
    <scope>NUCLEOTIDE SEQUENCE [LARGE SCALE GENOMIC DNA]</scope>
    <source>
        <strain evidence="11">cv. BTx623</strain>
    </source>
</reference>
<keyword evidence="6" id="KW-0539">Nucleus</keyword>
<feature type="compositionally biased region" description="Pro residues" evidence="8">
    <location>
        <begin position="126"/>
        <end position="138"/>
    </location>
</feature>
<keyword evidence="7" id="KW-0175">Coiled coil</keyword>
<reference evidence="10 11" key="1">
    <citation type="journal article" date="2009" name="Nature">
        <title>The Sorghum bicolor genome and the diversification of grasses.</title>
        <authorList>
            <person name="Paterson A.H."/>
            <person name="Bowers J.E."/>
            <person name="Bruggmann R."/>
            <person name="Dubchak I."/>
            <person name="Grimwood J."/>
            <person name="Gundlach H."/>
            <person name="Haberer G."/>
            <person name="Hellsten U."/>
            <person name="Mitros T."/>
            <person name="Poliakov A."/>
            <person name="Schmutz J."/>
            <person name="Spannagl M."/>
            <person name="Tang H."/>
            <person name="Wang X."/>
            <person name="Wicker T."/>
            <person name="Bharti A.K."/>
            <person name="Chapman J."/>
            <person name="Feltus F.A."/>
            <person name="Gowik U."/>
            <person name="Grigoriev I.V."/>
            <person name="Lyons E."/>
            <person name="Maher C.A."/>
            <person name="Martis M."/>
            <person name="Narechania A."/>
            <person name="Otillar R.P."/>
            <person name="Penning B.W."/>
            <person name="Salamov A.A."/>
            <person name="Wang Y."/>
            <person name="Zhang L."/>
            <person name="Carpita N.C."/>
            <person name="Freeling M."/>
            <person name="Gingle A.R."/>
            <person name="Hash C.T."/>
            <person name="Keller B."/>
            <person name="Klein P."/>
            <person name="Kresovich S."/>
            <person name="McCann M.C."/>
            <person name="Ming R."/>
            <person name="Peterson D.G."/>
            <person name="Mehboob-ur-Rahman"/>
            <person name="Ware D."/>
            <person name="Westhoff P."/>
            <person name="Mayer K.F."/>
            <person name="Messing J."/>
            <person name="Rokhsar D.S."/>
        </authorList>
    </citation>
    <scope>NUCLEOTIDE SEQUENCE [LARGE SCALE GENOMIC DNA]</scope>
    <source>
        <strain evidence="11">cv. BTx623</strain>
    </source>
</reference>
<dbReference type="CDD" id="cd14707">
    <property type="entry name" value="bZIP_plant_BZIP46"/>
    <property type="match status" value="1"/>
</dbReference>
<keyword evidence="4" id="KW-0238">DNA-binding</keyword>
<protein>
    <recommendedName>
        <fullName evidence="9">BZIP domain-containing protein</fullName>
    </recommendedName>
</protein>
<accession>A0A194YJ08</accession>
<feature type="domain" description="BZIP" evidence="9">
    <location>
        <begin position="266"/>
        <end position="311"/>
    </location>
</feature>
<dbReference type="GO" id="GO:0009651">
    <property type="term" value="P:response to salt stress"/>
    <property type="evidence" value="ECO:0007669"/>
    <property type="project" value="EnsemblPlants"/>
</dbReference>
<dbReference type="GO" id="GO:0045893">
    <property type="term" value="P:positive regulation of DNA-templated transcription"/>
    <property type="evidence" value="ECO:0007669"/>
    <property type="project" value="InterPro"/>
</dbReference>
<dbReference type="GO" id="GO:0043565">
    <property type="term" value="F:sequence-specific DNA binding"/>
    <property type="evidence" value="ECO:0007669"/>
    <property type="project" value="EnsemblPlants"/>
</dbReference>
<dbReference type="InterPro" id="IPR043452">
    <property type="entry name" value="BZIP46-like"/>
</dbReference>
<dbReference type="GO" id="GO:0009414">
    <property type="term" value="P:response to water deprivation"/>
    <property type="evidence" value="ECO:0007669"/>
    <property type="project" value="EnsemblPlants"/>
</dbReference>
<dbReference type="PROSITE" id="PS50217">
    <property type="entry name" value="BZIP"/>
    <property type="match status" value="1"/>
</dbReference>
<dbReference type="GO" id="GO:0003700">
    <property type="term" value="F:DNA-binding transcription factor activity"/>
    <property type="evidence" value="ECO:0007669"/>
    <property type="project" value="InterPro"/>
</dbReference>
<keyword evidence="11" id="KW-1185">Reference proteome</keyword>
<dbReference type="Pfam" id="PF00170">
    <property type="entry name" value="bZIP_1"/>
    <property type="match status" value="1"/>
</dbReference>
<feature type="compositionally biased region" description="Low complexity" evidence="8">
    <location>
        <begin position="139"/>
        <end position="150"/>
    </location>
</feature>
<dbReference type="SMART" id="SM00338">
    <property type="entry name" value="BRLZ"/>
    <property type="match status" value="1"/>
</dbReference>
<dbReference type="InParanoid" id="A0A194YJ08"/>
<evidence type="ECO:0000256" key="6">
    <source>
        <dbReference type="ARBA" id="ARBA00023242"/>
    </source>
</evidence>
<keyword evidence="5" id="KW-0804">Transcription</keyword>
<keyword evidence="3" id="KW-0805">Transcription regulation</keyword>
<dbReference type="FunCoup" id="A0A194YJ08">
    <property type="interactions" value="102"/>
</dbReference>
<dbReference type="SUPFAM" id="SSF57959">
    <property type="entry name" value="Leucine zipper domain"/>
    <property type="match status" value="1"/>
</dbReference>
<evidence type="ECO:0000256" key="1">
    <source>
        <dbReference type="ARBA" id="ARBA00004123"/>
    </source>
</evidence>
<comment type="subcellular location">
    <subcellularLocation>
        <location evidence="1">Nucleus</location>
    </subcellularLocation>
</comment>
<feature type="coiled-coil region" evidence="7">
    <location>
        <begin position="284"/>
        <end position="330"/>
    </location>
</feature>
<dbReference type="AlphaFoldDB" id="A0A194YJ08"/>
<dbReference type="Proteomes" id="UP000000768">
    <property type="component" value="Chromosome 10"/>
</dbReference>
<proteinExistence type="predicted"/>
<evidence type="ECO:0000256" key="8">
    <source>
        <dbReference type="SAM" id="MobiDB-lite"/>
    </source>
</evidence>
<dbReference type="GO" id="GO:0005634">
    <property type="term" value="C:nucleus"/>
    <property type="evidence" value="ECO:0000318"/>
    <property type="project" value="GO_Central"/>
</dbReference>
<evidence type="ECO:0000256" key="2">
    <source>
        <dbReference type="ARBA" id="ARBA00022682"/>
    </source>
</evidence>
<dbReference type="FunFam" id="1.20.5.170:FF:000048">
    <property type="entry name" value="ABSCISIC ACID-INSENSITIVE 5-like protein 5"/>
    <property type="match status" value="1"/>
</dbReference>
<organism evidence="10 11">
    <name type="scientific">Sorghum bicolor</name>
    <name type="common">Sorghum</name>
    <name type="synonym">Sorghum vulgare</name>
    <dbReference type="NCBI Taxonomy" id="4558"/>
    <lineage>
        <taxon>Eukaryota</taxon>
        <taxon>Viridiplantae</taxon>
        <taxon>Streptophyta</taxon>
        <taxon>Embryophyta</taxon>
        <taxon>Tracheophyta</taxon>
        <taxon>Spermatophyta</taxon>
        <taxon>Magnoliopsida</taxon>
        <taxon>Liliopsida</taxon>
        <taxon>Poales</taxon>
        <taxon>Poaceae</taxon>
        <taxon>PACMAD clade</taxon>
        <taxon>Panicoideae</taxon>
        <taxon>Andropogonodae</taxon>
        <taxon>Andropogoneae</taxon>
        <taxon>Sorghinae</taxon>
        <taxon>Sorghum</taxon>
    </lineage>
</organism>
<dbReference type="Gene3D" id="1.20.5.170">
    <property type="match status" value="1"/>
</dbReference>
<dbReference type="ExpressionAtlas" id="A0A194YJ08">
    <property type="expression patterns" value="baseline and differential"/>
</dbReference>
<dbReference type="SMR" id="A0A194YJ08"/>
<name>A0A194YJ08_SORBI</name>
<dbReference type="OMA" id="FCDDEPE"/>
<dbReference type="STRING" id="4558.A0A194YJ08"/>
<dbReference type="GO" id="GO:0009789">
    <property type="term" value="P:positive regulation of abscisic acid-activated signaling pathway"/>
    <property type="evidence" value="ECO:0007669"/>
    <property type="project" value="EnsemblPlants"/>
</dbReference>
<keyword evidence="2" id="KW-0938">Abscisic acid signaling pathway</keyword>
<dbReference type="OrthoDB" id="1927218at2759"/>
<evidence type="ECO:0000256" key="4">
    <source>
        <dbReference type="ARBA" id="ARBA00023125"/>
    </source>
</evidence>
<dbReference type="PROSITE" id="PS00036">
    <property type="entry name" value="BZIP_BASIC"/>
    <property type="match status" value="1"/>
</dbReference>
<dbReference type="PANTHER" id="PTHR22952">
    <property type="entry name" value="CAMP-RESPONSE ELEMENT BINDING PROTEIN-RELATED"/>
    <property type="match status" value="1"/>
</dbReference>
<feature type="region of interest" description="Disordered" evidence="8">
    <location>
        <begin position="120"/>
        <end position="150"/>
    </location>
</feature>
<sequence>MEMPGGNGAPSLARQGSVYSLTFDEFQSTLGAGATKDFGSMNMDELLRNIWTAEESNAMATAAPTTAPAASVDAHARAQQQQQTGAPILRQGSFTLSRTLSQKTVDEVWREIVGFTGGEDAQPVAAPAPTPAPAPAPLPAQAQAQAQAQRQQTLGSMTLEEFLVRAGVVREDMGQQTLVLQPHAQGLFSQGNAVAPQTMQLGNGMVAGVVGQGLGGGMTVAAPTTPVVLNGMGKVEAGDLSSLSPVPYPFDTALRVRKGPTVEKVVERRQRRMIKNRESAARSRARKQAYIMELEAEVAKLKDQNDELQKKQVEMLKKQKDEVLERINNQHGPKAKKLCLRRTLTGPW</sequence>
<dbReference type="EMBL" id="CM000769">
    <property type="protein sequence ID" value="KXG19586.1"/>
    <property type="molecule type" value="Genomic_DNA"/>
</dbReference>